<organism evidence="2 3">
    <name type="scientific">Choiromyces venosus 120613-1</name>
    <dbReference type="NCBI Taxonomy" id="1336337"/>
    <lineage>
        <taxon>Eukaryota</taxon>
        <taxon>Fungi</taxon>
        <taxon>Dikarya</taxon>
        <taxon>Ascomycota</taxon>
        <taxon>Pezizomycotina</taxon>
        <taxon>Pezizomycetes</taxon>
        <taxon>Pezizales</taxon>
        <taxon>Tuberaceae</taxon>
        <taxon>Choiromyces</taxon>
    </lineage>
</organism>
<name>A0A3N4JWR8_9PEZI</name>
<accession>A0A3N4JWR8</accession>
<feature type="transmembrane region" description="Helical" evidence="1">
    <location>
        <begin position="17"/>
        <end position="35"/>
    </location>
</feature>
<protein>
    <submittedName>
        <fullName evidence="2">Uncharacterized protein</fullName>
    </submittedName>
</protein>
<dbReference type="EMBL" id="ML120366">
    <property type="protein sequence ID" value="RPB02796.1"/>
    <property type="molecule type" value="Genomic_DNA"/>
</dbReference>
<gene>
    <name evidence="2" type="ORF">L873DRAFT_367031</name>
</gene>
<evidence type="ECO:0000313" key="3">
    <source>
        <dbReference type="Proteomes" id="UP000276215"/>
    </source>
</evidence>
<keyword evidence="1" id="KW-1133">Transmembrane helix</keyword>
<keyword evidence="3" id="KW-1185">Reference proteome</keyword>
<keyword evidence="1" id="KW-0472">Membrane</keyword>
<sequence length="67" mass="7510">MHIHLITPVSVVDAGSIYMMLNSLVGIWSLPIMRLSPNIKFHCIRCQAGDTTPHSYSRKLACEKILT</sequence>
<dbReference type="Proteomes" id="UP000276215">
    <property type="component" value="Unassembled WGS sequence"/>
</dbReference>
<evidence type="ECO:0000313" key="2">
    <source>
        <dbReference type="EMBL" id="RPB02796.1"/>
    </source>
</evidence>
<keyword evidence="1" id="KW-0812">Transmembrane</keyword>
<reference evidence="2 3" key="1">
    <citation type="journal article" date="2018" name="Nat. Ecol. Evol.">
        <title>Pezizomycetes genomes reveal the molecular basis of ectomycorrhizal truffle lifestyle.</title>
        <authorList>
            <person name="Murat C."/>
            <person name="Payen T."/>
            <person name="Noel B."/>
            <person name="Kuo A."/>
            <person name="Morin E."/>
            <person name="Chen J."/>
            <person name="Kohler A."/>
            <person name="Krizsan K."/>
            <person name="Balestrini R."/>
            <person name="Da Silva C."/>
            <person name="Montanini B."/>
            <person name="Hainaut M."/>
            <person name="Levati E."/>
            <person name="Barry K.W."/>
            <person name="Belfiori B."/>
            <person name="Cichocki N."/>
            <person name="Clum A."/>
            <person name="Dockter R.B."/>
            <person name="Fauchery L."/>
            <person name="Guy J."/>
            <person name="Iotti M."/>
            <person name="Le Tacon F."/>
            <person name="Lindquist E.A."/>
            <person name="Lipzen A."/>
            <person name="Malagnac F."/>
            <person name="Mello A."/>
            <person name="Molinier V."/>
            <person name="Miyauchi S."/>
            <person name="Poulain J."/>
            <person name="Riccioni C."/>
            <person name="Rubini A."/>
            <person name="Sitrit Y."/>
            <person name="Splivallo R."/>
            <person name="Traeger S."/>
            <person name="Wang M."/>
            <person name="Zifcakova L."/>
            <person name="Wipf D."/>
            <person name="Zambonelli A."/>
            <person name="Paolocci F."/>
            <person name="Nowrousian M."/>
            <person name="Ottonello S."/>
            <person name="Baldrian P."/>
            <person name="Spatafora J.W."/>
            <person name="Henrissat B."/>
            <person name="Nagy L.G."/>
            <person name="Aury J.M."/>
            <person name="Wincker P."/>
            <person name="Grigoriev I.V."/>
            <person name="Bonfante P."/>
            <person name="Martin F.M."/>
        </authorList>
    </citation>
    <scope>NUCLEOTIDE SEQUENCE [LARGE SCALE GENOMIC DNA]</scope>
    <source>
        <strain evidence="2 3">120613-1</strain>
    </source>
</reference>
<proteinExistence type="predicted"/>
<evidence type="ECO:0000256" key="1">
    <source>
        <dbReference type="SAM" id="Phobius"/>
    </source>
</evidence>
<dbReference type="AlphaFoldDB" id="A0A3N4JWR8"/>